<proteinExistence type="predicted"/>
<dbReference type="AlphaFoldDB" id="A0AAC8VEV6"/>
<name>A0AAC8VEV6_PISSA</name>
<evidence type="ECO:0000313" key="1">
    <source>
        <dbReference type="EMBL" id="ALB21229.1"/>
    </source>
</evidence>
<dbReference type="RefSeq" id="WP_051929591.1">
    <property type="nucleotide sequence ID" value="NZ_CP012508.1"/>
</dbReference>
<accession>A0AAC8VEV6</accession>
<gene>
    <name evidence="1" type="ORF">KU39_41</name>
</gene>
<evidence type="ECO:0000313" key="2">
    <source>
        <dbReference type="Proteomes" id="UP000029558"/>
    </source>
</evidence>
<protein>
    <submittedName>
        <fullName evidence="1">Tetratricopeptide repeat family protein</fullName>
    </submittedName>
</protein>
<dbReference type="Proteomes" id="UP000029558">
    <property type="component" value="Chromosome"/>
</dbReference>
<reference evidence="1 2" key="1">
    <citation type="journal article" date="2014" name="Genome Announc.">
        <title>Comparative Genome Analysis of Two Isolates of the Fish Pathogen Piscirickettsia salmonis from Different Hosts Reveals Major Differences in Virulence-Associated Secretion Systems.</title>
        <authorList>
            <person name="Bohle H."/>
            <person name="Henriquez P."/>
            <person name="Grothusen H."/>
            <person name="Navas E."/>
            <person name="Sandoval A."/>
            <person name="Bustamante F."/>
            <person name="Bustos P."/>
            <person name="Mancilla M."/>
        </authorList>
    </citation>
    <scope>NUCLEOTIDE SEQUENCE [LARGE SCALE GENOMIC DNA]</scope>
    <source>
        <strain evidence="2">B1-32597</strain>
    </source>
</reference>
<dbReference type="EMBL" id="CP012508">
    <property type="protein sequence ID" value="ALB21229.1"/>
    <property type="molecule type" value="Genomic_DNA"/>
</dbReference>
<sequence>MPKKIFIFDIDETLLCRGKSLYRLNSVEVTRSSYDPYSKNGLGCYTLQKEKMAAIMQGIIANGDDIAFVTAGGIEKKAIKKFFNVSTMSI</sequence>
<organism evidence="1 2">
    <name type="scientific">Piscirickettsia salmonis</name>
    <dbReference type="NCBI Taxonomy" id="1238"/>
    <lineage>
        <taxon>Bacteria</taxon>
        <taxon>Pseudomonadati</taxon>
        <taxon>Pseudomonadota</taxon>
        <taxon>Gammaproteobacteria</taxon>
        <taxon>Thiotrichales</taxon>
        <taxon>Piscirickettsiaceae</taxon>
        <taxon>Piscirickettsia</taxon>
    </lineage>
</organism>